<feature type="domain" description="EF-hand" evidence="6">
    <location>
        <begin position="234"/>
        <end position="263"/>
    </location>
</feature>
<protein>
    <recommendedName>
        <fullName evidence="6">EF-hand domain-containing protein</fullName>
    </recommendedName>
</protein>
<feature type="transmembrane region" description="Helical" evidence="4">
    <location>
        <begin position="152"/>
        <end position="172"/>
    </location>
</feature>
<dbReference type="GO" id="GO:0006874">
    <property type="term" value="P:intracellular calcium ion homeostasis"/>
    <property type="evidence" value="ECO:0007669"/>
    <property type="project" value="TreeGrafter"/>
</dbReference>
<comment type="caution">
    <text evidence="7">The sequence shown here is derived from an EMBL/GenBank/DDBJ whole genome shotgun (WGS) entry which is preliminary data.</text>
</comment>
<keyword evidence="8" id="KW-1185">Reference proteome</keyword>
<keyword evidence="4" id="KW-0812">Transmembrane</keyword>
<dbReference type="GO" id="GO:0005509">
    <property type="term" value="F:calcium ion binding"/>
    <property type="evidence" value="ECO:0007669"/>
    <property type="project" value="InterPro"/>
</dbReference>
<dbReference type="Pfam" id="PF13499">
    <property type="entry name" value="EF-hand_7"/>
    <property type="match status" value="1"/>
</dbReference>
<organism evidence="7 8">
    <name type="scientific">Hevea brasiliensis</name>
    <name type="common">Para rubber tree</name>
    <name type="synonym">Siphonia brasiliensis</name>
    <dbReference type="NCBI Taxonomy" id="3981"/>
    <lineage>
        <taxon>Eukaryota</taxon>
        <taxon>Viridiplantae</taxon>
        <taxon>Streptophyta</taxon>
        <taxon>Embryophyta</taxon>
        <taxon>Tracheophyta</taxon>
        <taxon>Spermatophyta</taxon>
        <taxon>Magnoliopsida</taxon>
        <taxon>eudicotyledons</taxon>
        <taxon>Gunneridae</taxon>
        <taxon>Pentapetalae</taxon>
        <taxon>rosids</taxon>
        <taxon>fabids</taxon>
        <taxon>Malpighiales</taxon>
        <taxon>Euphorbiaceae</taxon>
        <taxon>Crotonoideae</taxon>
        <taxon>Micrandreae</taxon>
        <taxon>Hevea</taxon>
    </lineage>
</organism>
<name>A0A6A6LXT7_HEVBR</name>
<sequence>MVVPLPSLQVQAILILLVVGNAQGLRGIRLSSEELVSARVVRHLDFNSSNPSSNALNSTKHTCTHPYGFLPCASNIPGFIFQIVVLEYLLLVGDKILTKGRQQLFSILGVGIYGATVFRILTVLPTIVLVLASGLAQNKDAAQARIENGAGTLAGSTVFYLTLQWGICVILGRTKITKELSPPQQESSNASTPAGCLRVCGTFRKIDKDNDDHISKDELREFLANKKSGHLAVDEEFAIKQLMKHFDQDSNHLITVDEFLGGV</sequence>
<dbReference type="InterPro" id="IPR011992">
    <property type="entry name" value="EF-hand-dom_pair"/>
</dbReference>
<dbReference type="PANTHER" id="PTHR31503:SF85">
    <property type="entry name" value="CALCIUM-BINDING EF-HAND FAMILY PROTEIN"/>
    <property type="match status" value="1"/>
</dbReference>
<keyword evidence="2" id="KW-0106">Calcium</keyword>
<evidence type="ECO:0000313" key="7">
    <source>
        <dbReference type="EMBL" id="KAF2305205.1"/>
    </source>
</evidence>
<keyword evidence="5" id="KW-0732">Signal</keyword>
<keyword evidence="4" id="KW-1133">Transmembrane helix</keyword>
<feature type="chain" id="PRO_5025595810" description="EF-hand domain-containing protein" evidence="5">
    <location>
        <begin position="25"/>
        <end position="263"/>
    </location>
</feature>
<dbReference type="GO" id="GO:0016020">
    <property type="term" value="C:membrane"/>
    <property type="evidence" value="ECO:0007669"/>
    <property type="project" value="InterPro"/>
</dbReference>
<feature type="transmembrane region" description="Helical" evidence="4">
    <location>
        <begin position="76"/>
        <end position="92"/>
    </location>
</feature>
<feature type="signal peptide" evidence="5">
    <location>
        <begin position="1"/>
        <end position="24"/>
    </location>
</feature>
<evidence type="ECO:0000256" key="2">
    <source>
        <dbReference type="ARBA" id="ARBA00022837"/>
    </source>
</evidence>
<keyword evidence="1" id="KW-0050">Antiport</keyword>
<keyword evidence="3" id="KW-0406">Ion transport</keyword>
<evidence type="ECO:0000313" key="8">
    <source>
        <dbReference type="Proteomes" id="UP000467840"/>
    </source>
</evidence>
<dbReference type="AlphaFoldDB" id="A0A6A6LXT7"/>
<feature type="domain" description="EF-hand" evidence="6">
    <location>
        <begin position="203"/>
        <end position="229"/>
    </location>
</feature>
<accession>A0A6A6LXT7</accession>
<dbReference type="InterPro" id="IPR018247">
    <property type="entry name" value="EF_Hand_1_Ca_BS"/>
</dbReference>
<dbReference type="PANTHER" id="PTHR31503">
    <property type="entry name" value="VACUOLAR CALCIUM ION TRANSPORTER"/>
    <property type="match status" value="1"/>
</dbReference>
<gene>
    <name evidence="7" type="ORF">GH714_003045</name>
</gene>
<dbReference type="EMBL" id="JAAGAX010000008">
    <property type="protein sequence ID" value="KAF2305205.1"/>
    <property type="molecule type" value="Genomic_DNA"/>
</dbReference>
<evidence type="ECO:0000256" key="5">
    <source>
        <dbReference type="SAM" id="SignalP"/>
    </source>
</evidence>
<dbReference type="Proteomes" id="UP000467840">
    <property type="component" value="Chromosome 9"/>
</dbReference>
<reference evidence="7 8" key="1">
    <citation type="journal article" date="2020" name="Mol. Plant">
        <title>The Chromosome-Based Rubber Tree Genome Provides New Insights into Spurge Genome Evolution and Rubber Biosynthesis.</title>
        <authorList>
            <person name="Liu J."/>
            <person name="Shi C."/>
            <person name="Shi C.C."/>
            <person name="Li W."/>
            <person name="Zhang Q.J."/>
            <person name="Zhang Y."/>
            <person name="Li K."/>
            <person name="Lu H.F."/>
            <person name="Shi C."/>
            <person name="Zhu S.T."/>
            <person name="Xiao Z.Y."/>
            <person name="Nan H."/>
            <person name="Yue Y."/>
            <person name="Zhu X.G."/>
            <person name="Wu Y."/>
            <person name="Hong X.N."/>
            <person name="Fan G.Y."/>
            <person name="Tong Y."/>
            <person name="Zhang D."/>
            <person name="Mao C.L."/>
            <person name="Liu Y.L."/>
            <person name="Hao S.J."/>
            <person name="Liu W.Q."/>
            <person name="Lv M.Q."/>
            <person name="Zhang H.B."/>
            <person name="Liu Y."/>
            <person name="Hu-Tang G.R."/>
            <person name="Wang J.P."/>
            <person name="Wang J.H."/>
            <person name="Sun Y.H."/>
            <person name="Ni S.B."/>
            <person name="Chen W.B."/>
            <person name="Zhang X.C."/>
            <person name="Jiao Y.N."/>
            <person name="Eichler E.E."/>
            <person name="Li G.H."/>
            <person name="Liu X."/>
            <person name="Gao L.Z."/>
        </authorList>
    </citation>
    <scope>NUCLEOTIDE SEQUENCE [LARGE SCALE GENOMIC DNA]</scope>
    <source>
        <strain evidence="8">cv. GT1</strain>
        <tissue evidence="7">Leaf</tissue>
    </source>
</reference>
<dbReference type="PROSITE" id="PS00018">
    <property type="entry name" value="EF_HAND_1"/>
    <property type="match status" value="2"/>
</dbReference>
<evidence type="ECO:0000256" key="1">
    <source>
        <dbReference type="ARBA" id="ARBA00022449"/>
    </source>
</evidence>
<evidence type="ECO:0000256" key="3">
    <source>
        <dbReference type="ARBA" id="ARBA00023065"/>
    </source>
</evidence>
<evidence type="ECO:0000256" key="4">
    <source>
        <dbReference type="SAM" id="Phobius"/>
    </source>
</evidence>
<evidence type="ECO:0000259" key="6">
    <source>
        <dbReference type="PROSITE" id="PS50222"/>
    </source>
</evidence>
<feature type="transmembrane region" description="Helical" evidence="4">
    <location>
        <begin position="104"/>
        <end position="132"/>
    </location>
</feature>
<dbReference type="InterPro" id="IPR002048">
    <property type="entry name" value="EF_hand_dom"/>
</dbReference>
<dbReference type="Gene3D" id="1.10.238.10">
    <property type="entry name" value="EF-hand"/>
    <property type="match status" value="1"/>
</dbReference>
<keyword evidence="1" id="KW-0813">Transport</keyword>
<dbReference type="CDD" id="cd00051">
    <property type="entry name" value="EFh"/>
    <property type="match status" value="1"/>
</dbReference>
<proteinExistence type="predicted"/>
<keyword evidence="4" id="KW-0472">Membrane</keyword>
<dbReference type="InterPro" id="IPR004713">
    <property type="entry name" value="CaH_exchang"/>
</dbReference>
<dbReference type="GO" id="GO:0015369">
    <property type="term" value="F:calcium:proton antiporter activity"/>
    <property type="evidence" value="ECO:0007669"/>
    <property type="project" value="TreeGrafter"/>
</dbReference>
<dbReference type="PROSITE" id="PS50222">
    <property type="entry name" value="EF_HAND_2"/>
    <property type="match status" value="2"/>
</dbReference>
<dbReference type="SUPFAM" id="SSF47473">
    <property type="entry name" value="EF-hand"/>
    <property type="match status" value="1"/>
</dbReference>